<dbReference type="SUPFAM" id="SSF55781">
    <property type="entry name" value="GAF domain-like"/>
    <property type="match status" value="1"/>
</dbReference>
<evidence type="ECO:0000313" key="7">
    <source>
        <dbReference type="EMBL" id="MBD7980807.1"/>
    </source>
</evidence>
<evidence type="ECO:0000259" key="5">
    <source>
        <dbReference type="PROSITE" id="PS51077"/>
    </source>
</evidence>
<evidence type="ECO:0000313" key="8">
    <source>
        <dbReference type="Proteomes" id="UP000655570"/>
    </source>
</evidence>
<dbReference type="RefSeq" id="WP_191802884.1">
    <property type="nucleotide sequence ID" value="NZ_JACSQF010000007.1"/>
</dbReference>
<keyword evidence="2" id="KW-0238">DNA-binding</keyword>
<dbReference type="PANTHER" id="PTHR30136">
    <property type="entry name" value="HELIX-TURN-HELIX TRANSCRIPTIONAL REGULATOR, ICLR FAMILY"/>
    <property type="match status" value="1"/>
</dbReference>
<name>A0ABR8TYG0_9CELL</name>
<accession>A0ABR8TYG0</accession>
<dbReference type="InterPro" id="IPR005471">
    <property type="entry name" value="Tscrpt_reg_IclR_N"/>
</dbReference>
<organism evidence="7 8">
    <name type="scientific">Oerskovia merdavium</name>
    <dbReference type="NCBI Taxonomy" id="2762227"/>
    <lineage>
        <taxon>Bacteria</taxon>
        <taxon>Bacillati</taxon>
        <taxon>Actinomycetota</taxon>
        <taxon>Actinomycetes</taxon>
        <taxon>Micrococcales</taxon>
        <taxon>Cellulomonadaceae</taxon>
        <taxon>Oerskovia</taxon>
    </lineage>
</organism>
<comment type="caution">
    <text evidence="7">The sequence shown here is derived from an EMBL/GenBank/DDBJ whole genome shotgun (WGS) entry which is preliminary data.</text>
</comment>
<dbReference type="SUPFAM" id="SSF46785">
    <property type="entry name" value="Winged helix' DNA-binding domain"/>
    <property type="match status" value="1"/>
</dbReference>
<dbReference type="Pfam" id="PF09339">
    <property type="entry name" value="HTH_IclR"/>
    <property type="match status" value="1"/>
</dbReference>
<sequence length="289" mass="29648">MVARPGAETPGDPVPTVRSSADHAPADPGSTSSPLGSVDKALLTLERLAAAGPHGLTLGALAAELGLNKTSLHRTLSALRFRGYADQDPATGSYRLGPAATALGDTFLGEENLPALLGPALTAVCEASGELVHLGVLSGPEIVYLDKVEPARAVRVWSAVGRRRPAATTALGRALLAFRTTDRSGMSWYAAATGDTGATTVTADSLWDTLTAARAAGYATEDEENEPGISCLAVPLLRAGQAVAALSVTAPADRMGPDRHRELARIVRSVAPPLLPPSLSLPDVLATDA</sequence>
<dbReference type="SMART" id="SM00346">
    <property type="entry name" value="HTH_ICLR"/>
    <property type="match status" value="1"/>
</dbReference>
<dbReference type="Proteomes" id="UP000655570">
    <property type="component" value="Unassembled WGS sequence"/>
</dbReference>
<evidence type="ECO:0000259" key="6">
    <source>
        <dbReference type="PROSITE" id="PS51078"/>
    </source>
</evidence>
<dbReference type="PANTHER" id="PTHR30136:SF24">
    <property type="entry name" value="HTH-TYPE TRANSCRIPTIONAL REPRESSOR ALLR"/>
    <property type="match status" value="1"/>
</dbReference>
<dbReference type="InterPro" id="IPR029016">
    <property type="entry name" value="GAF-like_dom_sf"/>
</dbReference>
<dbReference type="PROSITE" id="PS51077">
    <property type="entry name" value="HTH_ICLR"/>
    <property type="match status" value="1"/>
</dbReference>
<dbReference type="EMBL" id="JACSQF010000007">
    <property type="protein sequence ID" value="MBD7980807.1"/>
    <property type="molecule type" value="Genomic_DNA"/>
</dbReference>
<keyword evidence="8" id="KW-1185">Reference proteome</keyword>
<feature type="domain" description="HTH iclR-type" evidence="5">
    <location>
        <begin position="35"/>
        <end position="98"/>
    </location>
</feature>
<evidence type="ECO:0000256" key="2">
    <source>
        <dbReference type="ARBA" id="ARBA00023125"/>
    </source>
</evidence>
<protein>
    <submittedName>
        <fullName evidence="7">IclR family transcriptional regulator</fullName>
    </submittedName>
</protein>
<evidence type="ECO:0000256" key="4">
    <source>
        <dbReference type="SAM" id="MobiDB-lite"/>
    </source>
</evidence>
<keyword evidence="3" id="KW-0804">Transcription</keyword>
<dbReference type="Gene3D" id="3.30.450.40">
    <property type="match status" value="1"/>
</dbReference>
<dbReference type="PROSITE" id="PS51078">
    <property type="entry name" value="ICLR_ED"/>
    <property type="match status" value="1"/>
</dbReference>
<feature type="region of interest" description="Disordered" evidence="4">
    <location>
        <begin position="1"/>
        <end position="35"/>
    </location>
</feature>
<dbReference type="Gene3D" id="1.10.10.10">
    <property type="entry name" value="Winged helix-like DNA-binding domain superfamily/Winged helix DNA-binding domain"/>
    <property type="match status" value="1"/>
</dbReference>
<proteinExistence type="predicted"/>
<dbReference type="InterPro" id="IPR036388">
    <property type="entry name" value="WH-like_DNA-bd_sf"/>
</dbReference>
<dbReference type="Pfam" id="PF01614">
    <property type="entry name" value="IclR_C"/>
    <property type="match status" value="1"/>
</dbReference>
<evidence type="ECO:0000256" key="3">
    <source>
        <dbReference type="ARBA" id="ARBA00023163"/>
    </source>
</evidence>
<dbReference type="InterPro" id="IPR036390">
    <property type="entry name" value="WH_DNA-bd_sf"/>
</dbReference>
<evidence type="ECO:0000256" key="1">
    <source>
        <dbReference type="ARBA" id="ARBA00023015"/>
    </source>
</evidence>
<gene>
    <name evidence="7" type="ORF">H9641_08770</name>
</gene>
<dbReference type="InterPro" id="IPR050707">
    <property type="entry name" value="HTH_MetabolicPath_Reg"/>
</dbReference>
<feature type="domain" description="IclR-ED" evidence="6">
    <location>
        <begin position="99"/>
        <end position="287"/>
    </location>
</feature>
<keyword evidence="1" id="KW-0805">Transcription regulation</keyword>
<dbReference type="InterPro" id="IPR014757">
    <property type="entry name" value="Tscrpt_reg_IclR_C"/>
</dbReference>
<reference evidence="7 8" key="1">
    <citation type="submission" date="2020-08" db="EMBL/GenBank/DDBJ databases">
        <title>A Genomic Blueprint of the Chicken Gut Microbiome.</title>
        <authorList>
            <person name="Gilroy R."/>
            <person name="Ravi A."/>
            <person name="Getino M."/>
            <person name="Pursley I."/>
            <person name="Horton D.L."/>
            <person name="Alikhan N.-F."/>
            <person name="Baker D."/>
            <person name="Gharbi K."/>
            <person name="Hall N."/>
            <person name="Watson M."/>
            <person name="Adriaenssens E.M."/>
            <person name="Foster-Nyarko E."/>
            <person name="Jarju S."/>
            <person name="Secka A."/>
            <person name="Antonio M."/>
            <person name="Oren A."/>
            <person name="Chaudhuri R."/>
            <person name="La Ragione R.M."/>
            <person name="Hildebrand F."/>
            <person name="Pallen M.J."/>
        </authorList>
    </citation>
    <scope>NUCLEOTIDE SEQUENCE [LARGE SCALE GENOMIC DNA]</scope>
    <source>
        <strain evidence="7 8">Sa2CUA9</strain>
    </source>
</reference>